<dbReference type="STRING" id="1122124.GCA_000423165_01312"/>
<dbReference type="Gene3D" id="3.40.50.300">
    <property type="entry name" value="P-loop containing nucleotide triphosphate hydrolases"/>
    <property type="match status" value="1"/>
</dbReference>
<dbReference type="InterPro" id="IPR027417">
    <property type="entry name" value="P-loop_NTPase"/>
</dbReference>
<accession>A0A432Z7J4</accession>
<dbReference type="RefSeq" id="WP_034728128.1">
    <property type="nucleotide sequence ID" value="NZ_PIQE01000001.1"/>
</dbReference>
<protein>
    <recommendedName>
        <fullName evidence="3">arsenite-transporting ATPase</fullName>
        <ecNumber evidence="3">7.3.2.7</ecNumber>
    </recommendedName>
</protein>
<dbReference type="GO" id="GO:0016887">
    <property type="term" value="F:ATP hydrolysis activity"/>
    <property type="evidence" value="ECO:0007669"/>
    <property type="project" value="InterPro"/>
</dbReference>
<name>A0A432Z7J4_9GAMM</name>
<keyword evidence="7" id="KW-1185">Reference proteome</keyword>
<evidence type="ECO:0000313" key="7">
    <source>
        <dbReference type="Proteomes" id="UP000287022"/>
    </source>
</evidence>
<evidence type="ECO:0000259" key="5">
    <source>
        <dbReference type="Pfam" id="PF02374"/>
    </source>
</evidence>
<dbReference type="AlphaFoldDB" id="A0A432Z7J4"/>
<dbReference type="InterPro" id="IPR016300">
    <property type="entry name" value="ATPase_ArsA/GET3"/>
</dbReference>
<dbReference type="InterPro" id="IPR025723">
    <property type="entry name" value="ArsA/GET3_ATPase-like"/>
</dbReference>
<sequence>MTFSWPNDLPPILFLGGKGGVGKTSVSSALALILSQAGRRVLLISTDPAHSLADAFAQPIGASPTAIATNLDAMELDPEQQVEAHISEVLAAMKDLTKPSMYPQIERQLKLSAQSPGTQEAALLEAMATWLDNFQHAGYDHVIFDTAPTGHTLRLLILPEAMAAWTQGLLKHSESATRLQGVVDHLSASRQHSPRHPLAEPQQHGTQDLSERQQQIAARLRQRQQLFQRARERIKDSKQTAIAFVLTPEKLSMLETERAVTQLQQAKLPIAALIINRNLPAHADGVFLQQRRQQEEQYQQQIKTLFAALPKTFLPLFETDLQGLAGLQRLATALQQAKWC</sequence>
<evidence type="ECO:0000256" key="2">
    <source>
        <dbReference type="ARBA" id="ARBA00052296"/>
    </source>
</evidence>
<evidence type="ECO:0000313" key="6">
    <source>
        <dbReference type="EMBL" id="RUO73868.1"/>
    </source>
</evidence>
<proteinExistence type="inferred from homology"/>
<comment type="catalytic activity">
    <reaction evidence="2">
        <text>arsenite(in) + ATP + H2O = arsenite(out) + ADP + phosphate + H(+)</text>
        <dbReference type="Rhea" id="RHEA:11348"/>
        <dbReference type="ChEBI" id="CHEBI:15377"/>
        <dbReference type="ChEBI" id="CHEBI:15378"/>
        <dbReference type="ChEBI" id="CHEBI:29242"/>
        <dbReference type="ChEBI" id="CHEBI:30616"/>
        <dbReference type="ChEBI" id="CHEBI:43474"/>
        <dbReference type="ChEBI" id="CHEBI:456216"/>
        <dbReference type="EC" id="7.3.2.7"/>
    </reaction>
</comment>
<feature type="region of interest" description="Disordered" evidence="4">
    <location>
        <begin position="186"/>
        <end position="212"/>
    </location>
</feature>
<dbReference type="GO" id="GO:0015446">
    <property type="term" value="F:ATPase-coupled arsenite transmembrane transporter activity"/>
    <property type="evidence" value="ECO:0007669"/>
    <property type="project" value="UniProtKB-EC"/>
</dbReference>
<dbReference type="NCBIfam" id="TIGR00345">
    <property type="entry name" value="GET3_arsA_TRC40"/>
    <property type="match status" value="1"/>
</dbReference>
<dbReference type="PANTHER" id="PTHR10803:SF3">
    <property type="entry name" value="ATPASE GET3"/>
    <property type="match status" value="1"/>
</dbReference>
<dbReference type="EMBL" id="PIQE01000001">
    <property type="protein sequence ID" value="RUO73868.1"/>
    <property type="molecule type" value="Genomic_DNA"/>
</dbReference>
<reference evidence="7" key="1">
    <citation type="journal article" date="2018" name="Front. Microbiol.">
        <title>Genome-Based Analysis Reveals the Taxonomy and Diversity of the Family Idiomarinaceae.</title>
        <authorList>
            <person name="Liu Y."/>
            <person name="Lai Q."/>
            <person name="Shao Z."/>
        </authorList>
    </citation>
    <scope>NUCLEOTIDE SEQUENCE [LARGE SCALE GENOMIC DNA]</scope>
    <source>
        <strain evidence="7">c121</strain>
    </source>
</reference>
<comment type="caution">
    <text evidence="6">The sequence shown here is derived from an EMBL/GenBank/DDBJ whole genome shotgun (WGS) entry which is preliminary data.</text>
</comment>
<dbReference type="Pfam" id="PF02374">
    <property type="entry name" value="ArsA_ATPase"/>
    <property type="match status" value="1"/>
</dbReference>
<dbReference type="CDD" id="cd02035">
    <property type="entry name" value="ArsA"/>
    <property type="match status" value="1"/>
</dbReference>
<gene>
    <name evidence="6" type="ORF">CWI80_00425</name>
</gene>
<comment type="similarity">
    <text evidence="1">Belongs to the arsA ATPase family.</text>
</comment>
<feature type="domain" description="ArsA/GET3 Anion-transporting ATPase-like" evidence="5">
    <location>
        <begin position="12"/>
        <end position="335"/>
    </location>
</feature>
<evidence type="ECO:0000256" key="4">
    <source>
        <dbReference type="SAM" id="MobiDB-lite"/>
    </source>
</evidence>
<dbReference type="SUPFAM" id="SSF52540">
    <property type="entry name" value="P-loop containing nucleoside triphosphate hydrolases"/>
    <property type="match status" value="1"/>
</dbReference>
<organism evidence="6 7">
    <name type="scientific">Pseudidiomarina sediminum</name>
    <dbReference type="NCBI Taxonomy" id="431675"/>
    <lineage>
        <taxon>Bacteria</taxon>
        <taxon>Pseudomonadati</taxon>
        <taxon>Pseudomonadota</taxon>
        <taxon>Gammaproteobacteria</taxon>
        <taxon>Alteromonadales</taxon>
        <taxon>Idiomarinaceae</taxon>
        <taxon>Pseudidiomarina</taxon>
    </lineage>
</organism>
<dbReference type="EC" id="7.3.2.7" evidence="3"/>
<dbReference type="PANTHER" id="PTHR10803">
    <property type="entry name" value="ARSENICAL PUMP-DRIVING ATPASE ARSENITE-TRANSLOCATING ATPASE"/>
    <property type="match status" value="1"/>
</dbReference>
<dbReference type="GO" id="GO:0005524">
    <property type="term" value="F:ATP binding"/>
    <property type="evidence" value="ECO:0007669"/>
    <property type="project" value="InterPro"/>
</dbReference>
<evidence type="ECO:0000256" key="1">
    <source>
        <dbReference type="ARBA" id="ARBA00011040"/>
    </source>
</evidence>
<evidence type="ECO:0000256" key="3">
    <source>
        <dbReference type="ARBA" id="ARBA00066752"/>
    </source>
</evidence>
<dbReference type="Proteomes" id="UP000287022">
    <property type="component" value="Unassembled WGS sequence"/>
</dbReference>